<dbReference type="InterPro" id="IPR035965">
    <property type="entry name" value="PAS-like_dom_sf"/>
</dbReference>
<evidence type="ECO:0000313" key="2">
    <source>
        <dbReference type="Proteomes" id="UP001216150"/>
    </source>
</evidence>
<dbReference type="AlphaFoldDB" id="A0AAD6GN39"/>
<dbReference type="SUPFAM" id="SSF47384">
    <property type="entry name" value="Homodimeric domain of signal transducing histidine kinase"/>
    <property type="match status" value="1"/>
</dbReference>
<dbReference type="InterPro" id="IPR000014">
    <property type="entry name" value="PAS"/>
</dbReference>
<organism evidence="1 2">
    <name type="scientific">Penicillium hetheringtonii</name>
    <dbReference type="NCBI Taxonomy" id="911720"/>
    <lineage>
        <taxon>Eukaryota</taxon>
        <taxon>Fungi</taxon>
        <taxon>Dikarya</taxon>
        <taxon>Ascomycota</taxon>
        <taxon>Pezizomycotina</taxon>
        <taxon>Eurotiomycetes</taxon>
        <taxon>Eurotiomycetidae</taxon>
        <taxon>Eurotiales</taxon>
        <taxon>Aspergillaceae</taxon>
        <taxon>Penicillium</taxon>
    </lineage>
</organism>
<dbReference type="CDD" id="cd00130">
    <property type="entry name" value="PAS"/>
    <property type="match status" value="1"/>
</dbReference>
<dbReference type="InterPro" id="IPR003661">
    <property type="entry name" value="HisK_dim/P_dom"/>
</dbReference>
<evidence type="ECO:0000313" key="1">
    <source>
        <dbReference type="EMBL" id="KAJ5569092.1"/>
    </source>
</evidence>
<dbReference type="SUPFAM" id="SSF55785">
    <property type="entry name" value="PYP-like sensor domain (PAS domain)"/>
    <property type="match status" value="1"/>
</dbReference>
<sequence>MIGASASNGKFHQLPELSPFMKTAGYPAGYLGNMNLQFHPNASAQQLADVIPQGLAILDRSLNIVSENRKFRILFPFSNATFQTRCLQSVHQDDVGRVNSSLQGCKQSGAALRVEYRIRDQHSWCALTLDPLLATGQSFGLGGDGGFIVTVVDITPEKEAELSQRKHVKDAEEHKQLQERFIDMISHEIRNPLSAMLHCTEDITEAALAEEHHTLPLSCIKKSAETISLCISHQKKNLR</sequence>
<dbReference type="Gene3D" id="1.10.287.130">
    <property type="match status" value="1"/>
</dbReference>
<dbReference type="GO" id="GO:0000155">
    <property type="term" value="F:phosphorelay sensor kinase activity"/>
    <property type="evidence" value="ECO:0007669"/>
    <property type="project" value="InterPro"/>
</dbReference>
<dbReference type="InterPro" id="IPR036097">
    <property type="entry name" value="HisK_dim/P_sf"/>
</dbReference>
<dbReference type="Proteomes" id="UP001216150">
    <property type="component" value="Unassembled WGS sequence"/>
</dbReference>
<reference evidence="1 2" key="1">
    <citation type="journal article" date="2023" name="IMA Fungus">
        <title>Comparative genomic study of the Penicillium genus elucidates a diverse pangenome and 15 lateral gene transfer events.</title>
        <authorList>
            <person name="Petersen C."/>
            <person name="Sorensen T."/>
            <person name="Nielsen M.R."/>
            <person name="Sondergaard T.E."/>
            <person name="Sorensen J.L."/>
            <person name="Fitzpatrick D.A."/>
            <person name="Frisvad J.C."/>
            <person name="Nielsen K.L."/>
        </authorList>
    </citation>
    <scope>NUCLEOTIDE SEQUENCE [LARGE SCALE GENOMIC DNA]</scope>
    <source>
        <strain evidence="1 2">IBT 29057</strain>
    </source>
</reference>
<protein>
    <submittedName>
        <fullName evidence="1">Uncharacterized protein</fullName>
    </submittedName>
</protein>
<comment type="caution">
    <text evidence="1">The sequence shown here is derived from an EMBL/GenBank/DDBJ whole genome shotgun (WGS) entry which is preliminary data.</text>
</comment>
<keyword evidence="2" id="KW-1185">Reference proteome</keyword>
<dbReference type="CDD" id="cd00082">
    <property type="entry name" value="HisKA"/>
    <property type="match status" value="1"/>
</dbReference>
<accession>A0AAD6GN39</accession>
<proteinExistence type="predicted"/>
<name>A0AAD6GN39_9EURO</name>
<dbReference type="Gene3D" id="3.30.450.20">
    <property type="entry name" value="PAS domain"/>
    <property type="match status" value="1"/>
</dbReference>
<dbReference type="EMBL" id="JAQJAC010000010">
    <property type="protein sequence ID" value="KAJ5569092.1"/>
    <property type="molecule type" value="Genomic_DNA"/>
</dbReference>
<gene>
    <name evidence="1" type="ORF">N7450_011578</name>
</gene>